<dbReference type="Pfam" id="PF08238">
    <property type="entry name" value="Sel1"/>
    <property type="match status" value="4"/>
</dbReference>
<accession>A0A397UX79</accession>
<dbReference type="GO" id="GO:0036503">
    <property type="term" value="P:ERAD pathway"/>
    <property type="evidence" value="ECO:0007669"/>
    <property type="project" value="TreeGrafter"/>
</dbReference>
<dbReference type="InterPro" id="IPR006597">
    <property type="entry name" value="Sel1-like"/>
</dbReference>
<evidence type="ECO:0000313" key="3">
    <source>
        <dbReference type="Proteomes" id="UP000266673"/>
    </source>
</evidence>
<evidence type="ECO:0000256" key="1">
    <source>
        <dbReference type="ARBA" id="ARBA00038101"/>
    </source>
</evidence>
<dbReference type="Proteomes" id="UP000266673">
    <property type="component" value="Unassembled WGS sequence"/>
</dbReference>
<name>A0A397UX79_9GLOM</name>
<dbReference type="PANTHER" id="PTHR11102:SF147">
    <property type="entry name" value="SEL1L ADAPTOR SUBUNIT OF ERAD E3 UBIQUITIN LIGASE"/>
    <property type="match status" value="1"/>
</dbReference>
<comment type="similarity">
    <text evidence="1">Belongs to the sel-1 family.</text>
</comment>
<dbReference type="STRING" id="44941.A0A397UX79"/>
<dbReference type="InterPro" id="IPR011990">
    <property type="entry name" value="TPR-like_helical_dom_sf"/>
</dbReference>
<keyword evidence="3" id="KW-1185">Reference proteome</keyword>
<sequence>MTFYIAKNNNYYSINNVHENEINPGFSYWNFGLYVNSLEQFNCKYENVLADANRVLEINPTSARQKVAFKCFKKSAEIDNANGINNVGYYNCNVIGIKKDQKKAFEYIKKSAEMGNPQGINHVGYCNAIGIIIIGDCYFEGIEIKKDEKNTFRYFKKSADIVEKVKKKVFDYFKKSAEMSNDNEISNVEYCYYEGIENIGYCYNEGIRVVKDREKAFKYYKKSLGMGNALGIKNVKDRYFKGIGVKRRKESI</sequence>
<evidence type="ECO:0000313" key="2">
    <source>
        <dbReference type="EMBL" id="RIB13978.1"/>
    </source>
</evidence>
<dbReference type="PANTHER" id="PTHR11102">
    <property type="entry name" value="SEL-1-LIKE PROTEIN"/>
    <property type="match status" value="1"/>
</dbReference>
<dbReference type="InterPro" id="IPR050767">
    <property type="entry name" value="Sel1_AlgK"/>
</dbReference>
<dbReference type="EMBL" id="QKWP01000874">
    <property type="protein sequence ID" value="RIB13978.1"/>
    <property type="molecule type" value="Genomic_DNA"/>
</dbReference>
<gene>
    <name evidence="2" type="ORF">C2G38_2196386</name>
</gene>
<dbReference type="OrthoDB" id="2384430at2759"/>
<dbReference type="SMART" id="SM00671">
    <property type="entry name" value="SEL1"/>
    <property type="match status" value="3"/>
</dbReference>
<reference evidence="2 3" key="1">
    <citation type="submission" date="2018-06" db="EMBL/GenBank/DDBJ databases">
        <title>Comparative genomics reveals the genomic features of Rhizophagus irregularis, R. cerebriforme, R. diaphanum and Gigaspora rosea, and their symbiotic lifestyle signature.</title>
        <authorList>
            <person name="Morin E."/>
            <person name="San Clemente H."/>
            <person name="Chen E.C.H."/>
            <person name="De La Providencia I."/>
            <person name="Hainaut M."/>
            <person name="Kuo A."/>
            <person name="Kohler A."/>
            <person name="Murat C."/>
            <person name="Tang N."/>
            <person name="Roy S."/>
            <person name="Loubradou J."/>
            <person name="Henrissat B."/>
            <person name="Grigoriev I.V."/>
            <person name="Corradi N."/>
            <person name="Roux C."/>
            <person name="Martin F.M."/>
        </authorList>
    </citation>
    <scope>NUCLEOTIDE SEQUENCE [LARGE SCALE GENOMIC DNA]</scope>
    <source>
        <strain evidence="2 3">DAOM 194757</strain>
    </source>
</reference>
<dbReference type="GO" id="GO:0005789">
    <property type="term" value="C:endoplasmic reticulum membrane"/>
    <property type="evidence" value="ECO:0007669"/>
    <property type="project" value="TreeGrafter"/>
</dbReference>
<proteinExistence type="inferred from homology"/>
<evidence type="ECO:0008006" key="4">
    <source>
        <dbReference type="Google" id="ProtNLM"/>
    </source>
</evidence>
<dbReference type="AlphaFoldDB" id="A0A397UX79"/>
<protein>
    <recommendedName>
        <fullName evidence="4">HCP-like protein</fullName>
    </recommendedName>
</protein>
<comment type="caution">
    <text evidence="2">The sequence shown here is derived from an EMBL/GenBank/DDBJ whole genome shotgun (WGS) entry which is preliminary data.</text>
</comment>
<organism evidence="2 3">
    <name type="scientific">Gigaspora rosea</name>
    <dbReference type="NCBI Taxonomy" id="44941"/>
    <lineage>
        <taxon>Eukaryota</taxon>
        <taxon>Fungi</taxon>
        <taxon>Fungi incertae sedis</taxon>
        <taxon>Mucoromycota</taxon>
        <taxon>Glomeromycotina</taxon>
        <taxon>Glomeromycetes</taxon>
        <taxon>Diversisporales</taxon>
        <taxon>Gigasporaceae</taxon>
        <taxon>Gigaspora</taxon>
    </lineage>
</organism>
<dbReference type="Gene3D" id="1.25.40.10">
    <property type="entry name" value="Tetratricopeptide repeat domain"/>
    <property type="match status" value="2"/>
</dbReference>
<dbReference type="SUPFAM" id="SSF81901">
    <property type="entry name" value="HCP-like"/>
    <property type="match status" value="2"/>
</dbReference>